<proteinExistence type="predicted"/>
<evidence type="ECO:0008006" key="3">
    <source>
        <dbReference type="Google" id="ProtNLM"/>
    </source>
</evidence>
<dbReference type="SUPFAM" id="SSF103032">
    <property type="entry name" value="Hypothetical protein YwqG"/>
    <property type="match status" value="1"/>
</dbReference>
<dbReference type="RefSeq" id="WP_012595272.1">
    <property type="nucleotide sequence ID" value="NC_011726.1"/>
</dbReference>
<dbReference type="OrthoDB" id="57088at2"/>
<dbReference type="HOGENOM" id="CLU_056726_0_0_3"/>
<sequence length="276" mass="32061">MQESLPSIKLPSDLEPIRKQIEATIKPYIEIQPILSKNKLTLWQSKFGGYPYFPKDLNYPKNPDGDPLYLLAQINLAEVPPLEGFPTQGILQFYIDGYHDSYGFDYDDMTNQSHFRVLYFPEIETNEEKLITDFTFLPDIIEAEIIFPFLGSFALTFTKKYEPISGDDYQLEPLLQNYIDSHHLEGQLDVFDLLEDYLDLYDGEKHKLGGYPFFTQDDPRFSLAEGVEPYYLLFQMISDDEADIWWGDAGVGNFFIQPSALAKLDFSRVLYYYDCC</sequence>
<protein>
    <recommendedName>
        <fullName evidence="3">DUF1963 domain-containing protein</fullName>
    </recommendedName>
</protein>
<keyword evidence="2" id="KW-1185">Reference proteome</keyword>
<dbReference type="PANTHER" id="PTHR36436:SF6">
    <property type="entry name" value="SLL5081 PROTEIN"/>
    <property type="match status" value="1"/>
</dbReference>
<dbReference type="eggNOG" id="COG3878">
    <property type="taxonomic scope" value="Bacteria"/>
</dbReference>
<dbReference type="KEGG" id="cyp:PCC8801_1963"/>
<gene>
    <name evidence="1" type="ordered locus">PCC8801_1963</name>
</gene>
<dbReference type="InterPro" id="IPR035948">
    <property type="entry name" value="YwqG-like_sf"/>
</dbReference>
<dbReference type="AlphaFoldDB" id="B7JY37"/>
<dbReference type="PANTHER" id="PTHR36436">
    <property type="entry name" value="SLL5081 PROTEIN"/>
    <property type="match status" value="1"/>
</dbReference>
<organism evidence="1 2">
    <name type="scientific">Rippkaea orientalis (strain PCC 8801 / RF-1)</name>
    <name type="common">Cyanothece sp. (strain PCC 8801)</name>
    <dbReference type="NCBI Taxonomy" id="41431"/>
    <lineage>
        <taxon>Bacteria</taxon>
        <taxon>Bacillati</taxon>
        <taxon>Cyanobacteriota</taxon>
        <taxon>Cyanophyceae</taxon>
        <taxon>Oscillatoriophycideae</taxon>
        <taxon>Chroococcales</taxon>
        <taxon>Aphanothecaceae</taxon>
        <taxon>Rippkaea</taxon>
        <taxon>Rippkaea orientalis</taxon>
    </lineage>
</organism>
<name>B7JY37_RIPO1</name>
<evidence type="ECO:0000313" key="2">
    <source>
        <dbReference type="Proteomes" id="UP000008204"/>
    </source>
</evidence>
<evidence type="ECO:0000313" key="1">
    <source>
        <dbReference type="EMBL" id="ACK66001.1"/>
    </source>
</evidence>
<dbReference type="Gene3D" id="2.30.320.10">
    <property type="entry name" value="YwqG-like"/>
    <property type="match status" value="1"/>
</dbReference>
<dbReference type="InterPro" id="IPR015315">
    <property type="entry name" value="DUF1963"/>
</dbReference>
<dbReference type="Proteomes" id="UP000008204">
    <property type="component" value="Chromosome"/>
</dbReference>
<accession>B7JY37</accession>
<dbReference type="Pfam" id="PF09234">
    <property type="entry name" value="DUF1963"/>
    <property type="match status" value="1"/>
</dbReference>
<reference evidence="2" key="1">
    <citation type="journal article" date="2011" name="MBio">
        <title>Novel metabolic attributes of the genus Cyanothece, comprising a group of unicellular nitrogen-fixing Cyanobacteria.</title>
        <authorList>
            <person name="Bandyopadhyay A."/>
            <person name="Elvitigala T."/>
            <person name="Welsh E."/>
            <person name="Stockel J."/>
            <person name="Liberton M."/>
            <person name="Min H."/>
            <person name="Sherman L.A."/>
            <person name="Pakrasi H.B."/>
        </authorList>
    </citation>
    <scope>NUCLEOTIDE SEQUENCE [LARGE SCALE GENOMIC DNA]</scope>
    <source>
        <strain evidence="2">PCC 8801</strain>
    </source>
</reference>
<dbReference type="EMBL" id="CP001287">
    <property type="protein sequence ID" value="ACK66001.1"/>
    <property type="molecule type" value="Genomic_DNA"/>
</dbReference>
<dbReference type="STRING" id="41431.PCC8801_1963"/>